<organism evidence="4 5">
    <name type="scientific">Iningainema tapete BLCC-T55</name>
    <dbReference type="NCBI Taxonomy" id="2748662"/>
    <lineage>
        <taxon>Bacteria</taxon>
        <taxon>Bacillati</taxon>
        <taxon>Cyanobacteriota</taxon>
        <taxon>Cyanophyceae</taxon>
        <taxon>Nostocales</taxon>
        <taxon>Scytonemataceae</taxon>
        <taxon>Iningainema tapete</taxon>
    </lineage>
</organism>
<feature type="compositionally biased region" description="Polar residues" evidence="1">
    <location>
        <begin position="21"/>
        <end position="42"/>
    </location>
</feature>
<accession>A0A8J6XHC5</accession>
<evidence type="ECO:0000256" key="1">
    <source>
        <dbReference type="SAM" id="MobiDB-lite"/>
    </source>
</evidence>
<comment type="caution">
    <text evidence="4">The sequence shown here is derived from an EMBL/GenBank/DDBJ whole genome shotgun (WGS) entry which is preliminary data.</text>
</comment>
<reference evidence="4" key="1">
    <citation type="submission" date="2020-09" db="EMBL/GenBank/DDBJ databases">
        <title>Iningainema tapete sp. nov. (Scytonemataceae, Cyanobacteria) from greenhouses in central Florida (USA) produces two types of nodularin with biosynthetic potential for microcystin-LR and anabaenopeptins.</title>
        <authorList>
            <person name="Berthold D.E."/>
            <person name="Lefler F.W."/>
            <person name="Huang I.-S."/>
            <person name="Abdulla H."/>
            <person name="Zimba P.V."/>
            <person name="Laughinghouse H.D. IV."/>
        </authorList>
    </citation>
    <scope>NUCLEOTIDE SEQUENCE</scope>
    <source>
        <strain evidence="4">BLCCT55</strain>
    </source>
</reference>
<keyword evidence="5" id="KW-1185">Reference proteome</keyword>
<feature type="signal peptide" evidence="2">
    <location>
        <begin position="1"/>
        <end position="17"/>
    </location>
</feature>
<dbReference type="Gene3D" id="3.30.1340.30">
    <property type="match status" value="1"/>
</dbReference>
<dbReference type="EMBL" id="JACXAE010000053">
    <property type="protein sequence ID" value="MBD2773395.1"/>
    <property type="molecule type" value="Genomic_DNA"/>
</dbReference>
<feature type="chain" id="PRO_5035203813" evidence="2">
    <location>
        <begin position="18"/>
        <end position="155"/>
    </location>
</feature>
<feature type="domain" description="BON" evidence="3">
    <location>
        <begin position="83"/>
        <end position="149"/>
    </location>
</feature>
<evidence type="ECO:0000256" key="2">
    <source>
        <dbReference type="SAM" id="SignalP"/>
    </source>
</evidence>
<dbReference type="PROSITE" id="PS50914">
    <property type="entry name" value="BON"/>
    <property type="match status" value="1"/>
</dbReference>
<dbReference type="Pfam" id="PF04972">
    <property type="entry name" value="BON"/>
    <property type="match status" value="1"/>
</dbReference>
<dbReference type="Proteomes" id="UP000629098">
    <property type="component" value="Unassembled WGS sequence"/>
</dbReference>
<feature type="compositionally biased region" description="Basic and acidic residues" evidence="1">
    <location>
        <begin position="44"/>
        <end position="87"/>
    </location>
</feature>
<proteinExistence type="predicted"/>
<dbReference type="PROSITE" id="PS51257">
    <property type="entry name" value="PROKAR_LIPOPROTEIN"/>
    <property type="match status" value="1"/>
</dbReference>
<evidence type="ECO:0000259" key="3">
    <source>
        <dbReference type="PROSITE" id="PS50914"/>
    </source>
</evidence>
<dbReference type="RefSeq" id="WP_190829166.1">
    <property type="nucleotide sequence ID" value="NZ_CAWPPI010000053.1"/>
</dbReference>
<feature type="region of interest" description="Disordered" evidence="1">
    <location>
        <begin position="21"/>
        <end position="87"/>
    </location>
</feature>
<dbReference type="AlphaFoldDB" id="A0A8J6XHC5"/>
<dbReference type="InterPro" id="IPR007055">
    <property type="entry name" value="BON_dom"/>
</dbReference>
<protein>
    <submittedName>
        <fullName evidence="4">BON domain-containing protein</fullName>
    </submittedName>
</protein>
<gene>
    <name evidence="4" type="ORF">ICL16_15265</name>
</gene>
<sequence>MKKLIPLLISGVLVVGAAGCQTESKTSSDAPSSTTETVNAPTKETAEKSQSDATSEVRRDQLNSDIRAREQRNDATGGDTDRADADLQSEVRSKLEANLPASQLTVASKEGTVTIGGTVPTQEQLNKIPTLAQEIKGVKGVKVAVKVAPATNKAQ</sequence>
<name>A0A8J6XHC5_9CYAN</name>
<keyword evidence="2" id="KW-0732">Signal</keyword>
<evidence type="ECO:0000313" key="5">
    <source>
        <dbReference type="Proteomes" id="UP000629098"/>
    </source>
</evidence>
<evidence type="ECO:0000313" key="4">
    <source>
        <dbReference type="EMBL" id="MBD2773395.1"/>
    </source>
</evidence>